<dbReference type="FunCoup" id="H3BHD7">
    <property type="interactions" value="496"/>
</dbReference>
<evidence type="ECO:0000256" key="6">
    <source>
        <dbReference type="PIRSR" id="PIRSR615527-1"/>
    </source>
</evidence>
<dbReference type="Ensembl" id="ENSLACT00000021449.1">
    <property type="protein sequence ID" value="ENSLACP00000021308.1"/>
    <property type="gene ID" value="ENSLACG00000018725.1"/>
</dbReference>
<protein>
    <recommendedName>
        <fullName evidence="7">folate gamma-glutamyl hydrolase</fullName>
        <ecNumber evidence="7">3.4.19.9</ecNumber>
    </recommendedName>
</protein>
<sequence length="313" mass="35295">MVLISGVFIFSFFFSGVLAAPSGNRNERPIIGILTQETEDAVLKPFGKTYVAASYVKYLESAGCRVMPVRLNLTFSEYEKIFNSINGILFPGGAVNLENSDFAKAARIFYSLAIKAYDSGDYFPIWGTCLGLQLLTVLTAGKNLLTNTSTENIALALNLTSSAQSSRMFHDFPPELMKALSKEPLTGNFHHYSIATQTFQRNIKLRHFYSVLSTNTDMYGVEFVSTMEGIKYPMYGVQWHPEVNRFLWEKDLAFPHSAKAVQLSSQLADFFVNEARKSFHRFPSAEEEKAALIYNYSPIYVGNICSYMQVYFF</sequence>
<feature type="active site" evidence="7">
    <location>
        <position position="240"/>
    </location>
</feature>
<dbReference type="PROSITE" id="PS51275">
    <property type="entry name" value="PEPTIDASE_C26_GGH"/>
    <property type="match status" value="1"/>
</dbReference>
<feature type="active site" description="Nucleophile" evidence="6 7">
    <location>
        <position position="129"/>
    </location>
</feature>
<dbReference type="OMA" id="NRFQWDR"/>
<dbReference type="GO" id="GO:0005576">
    <property type="term" value="C:extracellular region"/>
    <property type="evidence" value="ECO:0007669"/>
    <property type="project" value="UniProtKB-SubCell"/>
</dbReference>
<comment type="catalytic activity">
    <reaction evidence="7">
        <text>(6S)-5,6,7,8-tetrahydrofolyl-(gamma-L-Glu)(n) + (n-1) H2O = (6S)-5,6,7,8-tetrahydrofolate + (n-1) L-glutamate</text>
        <dbReference type="Rhea" id="RHEA:56784"/>
        <dbReference type="Rhea" id="RHEA-COMP:14738"/>
        <dbReference type="ChEBI" id="CHEBI:15377"/>
        <dbReference type="ChEBI" id="CHEBI:29985"/>
        <dbReference type="ChEBI" id="CHEBI:57453"/>
        <dbReference type="ChEBI" id="CHEBI:141005"/>
        <dbReference type="EC" id="3.4.19.9"/>
    </reaction>
</comment>
<gene>
    <name evidence="9" type="primary">LOC102347400</name>
</gene>
<keyword evidence="10" id="KW-1185">Reference proteome</keyword>
<evidence type="ECO:0000256" key="5">
    <source>
        <dbReference type="ARBA" id="ARBA00022801"/>
    </source>
</evidence>
<dbReference type="STRING" id="7897.ENSLACP00000021308"/>
<dbReference type="HOGENOM" id="CLU_058704_1_1_1"/>
<reference evidence="9" key="2">
    <citation type="submission" date="2025-08" db="UniProtKB">
        <authorList>
            <consortium name="Ensembl"/>
        </authorList>
    </citation>
    <scope>IDENTIFICATION</scope>
</reference>
<dbReference type="SUPFAM" id="SSF52317">
    <property type="entry name" value="Class I glutamine amidotransferase-like"/>
    <property type="match status" value="1"/>
</dbReference>
<dbReference type="GO" id="GO:0005773">
    <property type="term" value="C:vacuole"/>
    <property type="evidence" value="ECO:0007669"/>
    <property type="project" value="TreeGrafter"/>
</dbReference>
<organism evidence="9 10">
    <name type="scientific">Latimeria chalumnae</name>
    <name type="common">Coelacanth</name>
    <dbReference type="NCBI Taxonomy" id="7897"/>
    <lineage>
        <taxon>Eukaryota</taxon>
        <taxon>Metazoa</taxon>
        <taxon>Chordata</taxon>
        <taxon>Craniata</taxon>
        <taxon>Vertebrata</taxon>
        <taxon>Euteleostomi</taxon>
        <taxon>Coelacanthiformes</taxon>
        <taxon>Coelacanthidae</taxon>
        <taxon>Latimeria</taxon>
    </lineage>
</organism>
<reference evidence="10" key="1">
    <citation type="submission" date="2011-08" db="EMBL/GenBank/DDBJ databases">
        <title>The draft genome of Latimeria chalumnae.</title>
        <authorList>
            <person name="Di Palma F."/>
            <person name="Alfoldi J."/>
            <person name="Johnson J."/>
            <person name="Berlin A."/>
            <person name="Gnerre S."/>
            <person name="Jaffe D."/>
            <person name="MacCallum I."/>
            <person name="Young S."/>
            <person name="Walker B.J."/>
            <person name="Lander E."/>
            <person name="Lindblad-Toh K."/>
        </authorList>
    </citation>
    <scope>NUCLEOTIDE SEQUENCE [LARGE SCALE GENOMIC DNA]</scope>
    <source>
        <strain evidence="10">Wild caught</strain>
    </source>
</reference>
<name>H3BHD7_LATCH</name>
<evidence type="ECO:0000256" key="4">
    <source>
        <dbReference type="ARBA" id="ARBA00022729"/>
    </source>
</evidence>
<dbReference type="AlphaFoldDB" id="H3BHD7"/>
<dbReference type="FunFam" id="3.40.50.880:FF:000024">
    <property type="entry name" value="Folate gamma-glutamyl hydrolase"/>
    <property type="match status" value="1"/>
</dbReference>
<evidence type="ECO:0000313" key="10">
    <source>
        <dbReference type="Proteomes" id="UP000008672"/>
    </source>
</evidence>
<keyword evidence="4 8" id="KW-0732">Signal</keyword>
<evidence type="ECO:0000256" key="1">
    <source>
        <dbReference type="ARBA" id="ARBA00004239"/>
    </source>
</evidence>
<feature type="active site" description="Proton donor" evidence="6">
    <location>
        <position position="240"/>
    </location>
</feature>
<evidence type="ECO:0000256" key="8">
    <source>
        <dbReference type="SAM" id="SignalP"/>
    </source>
</evidence>
<dbReference type="Bgee" id="ENSLACG00000018725">
    <property type="expression patterns" value="Expressed in muscle tissue and 2 other cell types or tissues"/>
</dbReference>
<dbReference type="InParanoid" id="H3BHD7"/>
<dbReference type="PROSITE" id="PS51273">
    <property type="entry name" value="GATASE_TYPE_1"/>
    <property type="match status" value="1"/>
</dbReference>
<dbReference type="PANTHER" id="PTHR11315:SF1">
    <property type="entry name" value="FOLATE GAMMA-GLUTAMYL HYDROLASE"/>
    <property type="match status" value="1"/>
</dbReference>
<dbReference type="Pfam" id="PF07722">
    <property type="entry name" value="Peptidase_C26"/>
    <property type="match status" value="1"/>
</dbReference>
<dbReference type="EC" id="3.4.19.9" evidence="7"/>
<dbReference type="Proteomes" id="UP000008672">
    <property type="component" value="Unassembled WGS sequence"/>
</dbReference>
<evidence type="ECO:0000256" key="7">
    <source>
        <dbReference type="PROSITE-ProRule" id="PRU00607"/>
    </source>
</evidence>
<dbReference type="InterPro" id="IPR011697">
    <property type="entry name" value="Peptidase_C26"/>
</dbReference>
<dbReference type="GeneTree" id="ENSGT00490000043388"/>
<dbReference type="EMBL" id="AFYH01012500">
    <property type="status" value="NOT_ANNOTATED_CDS"/>
    <property type="molecule type" value="Genomic_DNA"/>
</dbReference>
<dbReference type="EMBL" id="AFYH01012498">
    <property type="status" value="NOT_ANNOTATED_CDS"/>
    <property type="molecule type" value="Genomic_DNA"/>
</dbReference>
<feature type="chain" id="PRO_5003581382" description="folate gamma-glutamyl hydrolase" evidence="8">
    <location>
        <begin position="20"/>
        <end position="313"/>
    </location>
</feature>
<accession>H3BHD7</accession>
<dbReference type="eggNOG" id="KOG1559">
    <property type="taxonomic scope" value="Eukaryota"/>
</dbReference>
<dbReference type="PANTHER" id="PTHR11315">
    <property type="entry name" value="PROTEASE FAMILY C26 GAMMA-GLUTAMYL HYDROLASE"/>
    <property type="match status" value="1"/>
</dbReference>
<dbReference type="EMBL" id="AFYH01012501">
    <property type="status" value="NOT_ANNOTATED_CDS"/>
    <property type="molecule type" value="Genomic_DNA"/>
</dbReference>
<dbReference type="InterPro" id="IPR029062">
    <property type="entry name" value="Class_I_gatase-like"/>
</dbReference>
<dbReference type="GO" id="GO:0046900">
    <property type="term" value="P:tetrahydrofolylpolyglutamate metabolic process"/>
    <property type="evidence" value="ECO:0007669"/>
    <property type="project" value="TreeGrafter"/>
</dbReference>
<dbReference type="EMBL" id="AFYH01012499">
    <property type="status" value="NOT_ANNOTATED_CDS"/>
    <property type="molecule type" value="Genomic_DNA"/>
</dbReference>
<keyword evidence="5 7" id="KW-0378">Hydrolase</keyword>
<comment type="similarity">
    <text evidence="2">Belongs to the peptidase C26 family.</text>
</comment>
<evidence type="ECO:0000256" key="3">
    <source>
        <dbReference type="ARBA" id="ARBA00022525"/>
    </source>
</evidence>
<dbReference type="GO" id="GO:0034722">
    <property type="term" value="F:gamma-glutamyl-peptidase activity"/>
    <property type="evidence" value="ECO:0007669"/>
    <property type="project" value="UniProtKB-UniRule"/>
</dbReference>
<feature type="signal peptide" evidence="8">
    <location>
        <begin position="1"/>
        <end position="19"/>
    </location>
</feature>
<dbReference type="InterPro" id="IPR015527">
    <property type="entry name" value="Pept_C26_g-glut_hydrolase"/>
</dbReference>
<comment type="subcellular location">
    <subcellularLocation>
        <location evidence="1">Secreted</location>
        <location evidence="1">Extracellular space</location>
    </subcellularLocation>
</comment>
<evidence type="ECO:0000313" key="9">
    <source>
        <dbReference type="Ensembl" id="ENSLACP00000021308.1"/>
    </source>
</evidence>
<keyword evidence="3" id="KW-0964">Secreted</keyword>
<dbReference type="Gene3D" id="3.40.50.880">
    <property type="match status" value="1"/>
</dbReference>
<proteinExistence type="inferred from homology"/>
<reference evidence="9" key="3">
    <citation type="submission" date="2025-09" db="UniProtKB">
        <authorList>
            <consortium name="Ensembl"/>
        </authorList>
    </citation>
    <scope>IDENTIFICATION</scope>
</reference>
<evidence type="ECO:0000256" key="2">
    <source>
        <dbReference type="ARBA" id="ARBA00011083"/>
    </source>
</evidence>